<name>A0A2T4UKF0_9ACTN</name>
<dbReference type="Proteomes" id="UP000240739">
    <property type="component" value="Unassembled WGS sequence"/>
</dbReference>
<evidence type="ECO:0000313" key="1">
    <source>
        <dbReference type="EMBL" id="PTL59687.1"/>
    </source>
</evidence>
<keyword evidence="2" id="KW-1185">Reference proteome</keyword>
<proteinExistence type="predicted"/>
<dbReference type="AlphaFoldDB" id="A0A2T4UKF0"/>
<organism evidence="1 2">
    <name type="scientific">Paraconexibacter algicola</name>
    <dbReference type="NCBI Taxonomy" id="2133960"/>
    <lineage>
        <taxon>Bacteria</taxon>
        <taxon>Bacillati</taxon>
        <taxon>Actinomycetota</taxon>
        <taxon>Thermoleophilia</taxon>
        <taxon>Solirubrobacterales</taxon>
        <taxon>Paraconexibacteraceae</taxon>
        <taxon>Paraconexibacter</taxon>
    </lineage>
</organism>
<sequence>MPATAWIRLRTRGIGSPPVLAGSLEPAGVAGVHATGAQDTGEFADLDDAILWAAERCPRIVVEVGGRLTAGVEDVAAYPRFRGEAAAQARSTVAAAHARFAQERAADADDDVHDWYFAVHDPDLAHGADPELVAREVAAHGDVTAVHVREDPTGTPVWIVELQAATATDAAGLAHDLLLAALWPPDRHVHAASTDVAVGRGAQEVGLADHLDDLLLQLD</sequence>
<dbReference type="EMBL" id="PYYB01000001">
    <property type="protein sequence ID" value="PTL59687.1"/>
    <property type="molecule type" value="Genomic_DNA"/>
</dbReference>
<gene>
    <name evidence="1" type="ORF">C7Y72_08505</name>
</gene>
<protein>
    <submittedName>
        <fullName evidence="1">Uncharacterized protein</fullName>
    </submittedName>
</protein>
<comment type="caution">
    <text evidence="1">The sequence shown here is derived from an EMBL/GenBank/DDBJ whole genome shotgun (WGS) entry which is preliminary data.</text>
</comment>
<dbReference type="RefSeq" id="WP_107568330.1">
    <property type="nucleotide sequence ID" value="NZ_PYYB01000001.1"/>
</dbReference>
<reference evidence="1 2" key="1">
    <citation type="submission" date="2018-03" db="EMBL/GenBank/DDBJ databases">
        <title>Aquarubrobacter algicola gen. nov., sp. nov., a novel actinobacterium isolated from shallow eutrophic lake during the end of cyanobacterial harmful algal blooms.</title>
        <authorList>
            <person name="Chun S.J."/>
        </authorList>
    </citation>
    <scope>NUCLEOTIDE SEQUENCE [LARGE SCALE GENOMIC DNA]</scope>
    <source>
        <strain evidence="1 2">Seoho-28</strain>
    </source>
</reference>
<accession>A0A2T4UKF0</accession>
<evidence type="ECO:0000313" key="2">
    <source>
        <dbReference type="Proteomes" id="UP000240739"/>
    </source>
</evidence>